<dbReference type="EMBL" id="SIRE01000002">
    <property type="protein sequence ID" value="TBL81813.1"/>
    <property type="molecule type" value="Genomic_DNA"/>
</dbReference>
<dbReference type="InterPro" id="IPR001789">
    <property type="entry name" value="Sig_transdc_resp-reg_receiver"/>
</dbReference>
<evidence type="ECO:0000256" key="3">
    <source>
        <dbReference type="ARBA" id="ARBA00022553"/>
    </source>
</evidence>
<keyword evidence="12" id="KW-1185">Reference proteome</keyword>
<evidence type="ECO:0000313" key="12">
    <source>
        <dbReference type="Proteomes" id="UP000293142"/>
    </source>
</evidence>
<keyword evidence="7" id="KW-0804">Transcription</keyword>
<dbReference type="CDD" id="cd17536">
    <property type="entry name" value="REC_YesN-like"/>
    <property type="match status" value="1"/>
</dbReference>
<evidence type="ECO:0000256" key="7">
    <source>
        <dbReference type="ARBA" id="ARBA00023163"/>
    </source>
</evidence>
<keyword evidence="4" id="KW-0902">Two-component regulatory system</keyword>
<evidence type="ECO:0000256" key="8">
    <source>
        <dbReference type="PROSITE-ProRule" id="PRU00169"/>
    </source>
</evidence>
<evidence type="ECO:0000259" key="10">
    <source>
        <dbReference type="PROSITE" id="PS50110"/>
    </source>
</evidence>
<evidence type="ECO:0000256" key="2">
    <source>
        <dbReference type="ARBA" id="ARBA00022490"/>
    </source>
</evidence>
<dbReference type="PROSITE" id="PS50110">
    <property type="entry name" value="RESPONSE_REGULATORY"/>
    <property type="match status" value="1"/>
</dbReference>
<accession>A0A4Q9E0Y2</accession>
<evidence type="ECO:0000256" key="1">
    <source>
        <dbReference type="ARBA" id="ARBA00004496"/>
    </source>
</evidence>
<evidence type="ECO:0000256" key="6">
    <source>
        <dbReference type="ARBA" id="ARBA00023125"/>
    </source>
</evidence>
<evidence type="ECO:0000259" key="9">
    <source>
        <dbReference type="PROSITE" id="PS01124"/>
    </source>
</evidence>
<comment type="subcellular location">
    <subcellularLocation>
        <location evidence="1">Cytoplasm</location>
    </subcellularLocation>
</comment>
<dbReference type="OrthoDB" id="9794370at2"/>
<dbReference type="PROSITE" id="PS01124">
    <property type="entry name" value="HTH_ARAC_FAMILY_2"/>
    <property type="match status" value="1"/>
</dbReference>
<dbReference type="InterPro" id="IPR051552">
    <property type="entry name" value="HptR"/>
</dbReference>
<evidence type="ECO:0000313" key="11">
    <source>
        <dbReference type="EMBL" id="TBL81813.1"/>
    </source>
</evidence>
<keyword evidence="5" id="KW-0805">Transcription regulation</keyword>
<organism evidence="11 12">
    <name type="scientific">Paenibacillus thalictri</name>
    <dbReference type="NCBI Taxonomy" id="2527873"/>
    <lineage>
        <taxon>Bacteria</taxon>
        <taxon>Bacillati</taxon>
        <taxon>Bacillota</taxon>
        <taxon>Bacilli</taxon>
        <taxon>Bacillales</taxon>
        <taxon>Paenibacillaceae</taxon>
        <taxon>Paenibacillus</taxon>
    </lineage>
</organism>
<name>A0A4Q9E0Y2_9BACL</name>
<dbReference type="Gene3D" id="3.40.50.2300">
    <property type="match status" value="1"/>
</dbReference>
<dbReference type="Proteomes" id="UP000293142">
    <property type="component" value="Unassembled WGS sequence"/>
</dbReference>
<dbReference type="PANTHER" id="PTHR42713:SF3">
    <property type="entry name" value="TRANSCRIPTIONAL REGULATORY PROTEIN HPTR"/>
    <property type="match status" value="1"/>
</dbReference>
<keyword evidence="6" id="KW-0238">DNA-binding</keyword>
<gene>
    <name evidence="11" type="ORF">EYB31_02140</name>
</gene>
<reference evidence="11 12" key="1">
    <citation type="submission" date="2019-02" db="EMBL/GenBank/DDBJ databases">
        <title>Paenibacillus sp. nov., isolated from surface-sterilized tissue of Thalictrum simplex L.</title>
        <authorList>
            <person name="Tuo L."/>
        </authorList>
    </citation>
    <scope>NUCLEOTIDE SEQUENCE [LARGE SCALE GENOMIC DNA]</scope>
    <source>
        <strain evidence="11 12">N2SHLJ1</strain>
    </source>
</reference>
<keyword evidence="3 8" id="KW-0597">Phosphoprotein</keyword>
<protein>
    <submittedName>
        <fullName evidence="11">Response regulator</fullName>
    </submittedName>
</protein>
<dbReference type="GO" id="GO:0003700">
    <property type="term" value="F:DNA-binding transcription factor activity"/>
    <property type="evidence" value="ECO:0007669"/>
    <property type="project" value="InterPro"/>
</dbReference>
<sequence length="389" mass="45095">MYKVLLVDDERIIRDGIARSIDWSSLGLEFTGAAANAEDALQQIAELSPDIVITDIKMPGRNGLELIQDVQTRHSELRFIVLSGYGEFEFAHKAMEYGVRHYLLKPCNKEEITGVLLKVMAELDERHSKEKFYMQAIPKVKEQFLRDGVLSRFYTQQDWDQFKRMLNLGGRNVRLVIFQFEQKFSYTDIFALTNITEDLLGKEGILSTALVGDTFLVLIRDDDLIAIRSTVILIRETYIKYYKNGLICVISEEGPVEGIPSMYNQALRIVIDFPQYGTLVNRMIQYVRLHLHEERLNLHWLATEVFFMNADYLGKLFKKETNENFSNYLMKIRVDKAKEWINCDREAAIYEVAAKTGFGENAQYFSKVFKQFTGLTPKEYKLSGLNRIH</sequence>
<dbReference type="SUPFAM" id="SSF52172">
    <property type="entry name" value="CheY-like"/>
    <property type="match status" value="1"/>
</dbReference>
<dbReference type="PANTHER" id="PTHR42713">
    <property type="entry name" value="HISTIDINE KINASE-RELATED"/>
    <property type="match status" value="1"/>
</dbReference>
<dbReference type="AlphaFoldDB" id="A0A4Q9E0Y2"/>
<dbReference type="GO" id="GO:0043565">
    <property type="term" value="F:sequence-specific DNA binding"/>
    <property type="evidence" value="ECO:0007669"/>
    <property type="project" value="InterPro"/>
</dbReference>
<dbReference type="InterPro" id="IPR011006">
    <property type="entry name" value="CheY-like_superfamily"/>
</dbReference>
<dbReference type="SMART" id="SM00448">
    <property type="entry name" value="REC"/>
    <property type="match status" value="1"/>
</dbReference>
<dbReference type="RefSeq" id="WP_131011599.1">
    <property type="nucleotide sequence ID" value="NZ_SIRE01000002.1"/>
</dbReference>
<feature type="domain" description="Response regulatory" evidence="10">
    <location>
        <begin position="3"/>
        <end position="120"/>
    </location>
</feature>
<evidence type="ECO:0000256" key="4">
    <source>
        <dbReference type="ARBA" id="ARBA00023012"/>
    </source>
</evidence>
<dbReference type="SUPFAM" id="SSF46689">
    <property type="entry name" value="Homeodomain-like"/>
    <property type="match status" value="1"/>
</dbReference>
<dbReference type="GO" id="GO:0005737">
    <property type="term" value="C:cytoplasm"/>
    <property type="evidence" value="ECO:0007669"/>
    <property type="project" value="UniProtKB-SubCell"/>
</dbReference>
<dbReference type="Pfam" id="PF12833">
    <property type="entry name" value="HTH_18"/>
    <property type="match status" value="1"/>
</dbReference>
<dbReference type="SMART" id="SM00342">
    <property type="entry name" value="HTH_ARAC"/>
    <property type="match status" value="1"/>
</dbReference>
<dbReference type="GO" id="GO:0000160">
    <property type="term" value="P:phosphorelay signal transduction system"/>
    <property type="evidence" value="ECO:0007669"/>
    <property type="project" value="UniProtKB-KW"/>
</dbReference>
<feature type="domain" description="HTH araC/xylS-type" evidence="9">
    <location>
        <begin position="281"/>
        <end position="383"/>
    </location>
</feature>
<evidence type="ECO:0000256" key="5">
    <source>
        <dbReference type="ARBA" id="ARBA00023015"/>
    </source>
</evidence>
<dbReference type="InterPro" id="IPR018060">
    <property type="entry name" value="HTH_AraC"/>
</dbReference>
<dbReference type="Gene3D" id="1.10.10.60">
    <property type="entry name" value="Homeodomain-like"/>
    <property type="match status" value="2"/>
</dbReference>
<keyword evidence="2" id="KW-0963">Cytoplasm</keyword>
<dbReference type="InterPro" id="IPR009057">
    <property type="entry name" value="Homeodomain-like_sf"/>
</dbReference>
<proteinExistence type="predicted"/>
<dbReference type="Pfam" id="PF00072">
    <property type="entry name" value="Response_reg"/>
    <property type="match status" value="1"/>
</dbReference>
<feature type="modified residue" description="4-aspartylphosphate" evidence="8">
    <location>
        <position position="55"/>
    </location>
</feature>
<comment type="caution">
    <text evidence="11">The sequence shown here is derived from an EMBL/GenBank/DDBJ whole genome shotgun (WGS) entry which is preliminary data.</text>
</comment>